<dbReference type="InterPro" id="IPR018247">
    <property type="entry name" value="EF_Hand_1_Ca_BS"/>
</dbReference>
<keyword evidence="3" id="KW-1185">Reference proteome</keyword>
<evidence type="ECO:0000313" key="2">
    <source>
        <dbReference type="EMBL" id="MFC4095035.1"/>
    </source>
</evidence>
<dbReference type="RefSeq" id="WP_192461236.1">
    <property type="nucleotide sequence ID" value="NZ_JACYFJ010000001.1"/>
</dbReference>
<accession>A0ABV8JTF9</accession>
<keyword evidence="1" id="KW-0812">Transmembrane</keyword>
<sequence length="126" mass="14846">MNTPSFIGFLLSILGIAALLFWGRNIQNPYWKCIWRSGLLFCSLYALILLILAMNAQYINLQMEAMDLDSNGKIDLTEYTPEYRELRNQLLKDPEKKQCVFKRCPFIFTNGRNRFRNGYLYHLPQV</sequence>
<protein>
    <recommendedName>
        <fullName evidence="4">EF-hand domain-containing protein</fullName>
    </recommendedName>
</protein>
<reference evidence="3" key="1">
    <citation type="journal article" date="2019" name="Int. J. Syst. Evol. Microbiol.">
        <title>The Global Catalogue of Microorganisms (GCM) 10K type strain sequencing project: providing services to taxonomists for standard genome sequencing and annotation.</title>
        <authorList>
            <consortium name="The Broad Institute Genomics Platform"/>
            <consortium name="The Broad Institute Genome Sequencing Center for Infectious Disease"/>
            <person name="Wu L."/>
            <person name="Ma J."/>
        </authorList>
    </citation>
    <scope>NUCLEOTIDE SEQUENCE [LARGE SCALE GENOMIC DNA]</scope>
    <source>
        <strain evidence="3">CECT 7477</strain>
    </source>
</reference>
<keyword evidence="1" id="KW-0472">Membrane</keyword>
<name>A0ABV8JTF9_9FLAO</name>
<evidence type="ECO:0008006" key="4">
    <source>
        <dbReference type="Google" id="ProtNLM"/>
    </source>
</evidence>
<proteinExistence type="predicted"/>
<dbReference type="PROSITE" id="PS00018">
    <property type="entry name" value="EF_HAND_1"/>
    <property type="match status" value="1"/>
</dbReference>
<dbReference type="Proteomes" id="UP001595814">
    <property type="component" value="Unassembled WGS sequence"/>
</dbReference>
<dbReference type="EMBL" id="JBHSAW010000004">
    <property type="protein sequence ID" value="MFC4095035.1"/>
    <property type="molecule type" value="Genomic_DNA"/>
</dbReference>
<comment type="caution">
    <text evidence="2">The sequence shown here is derived from an EMBL/GenBank/DDBJ whole genome shotgun (WGS) entry which is preliminary data.</text>
</comment>
<gene>
    <name evidence="2" type="ORF">ACFOUT_04060</name>
</gene>
<feature type="transmembrane region" description="Helical" evidence="1">
    <location>
        <begin position="34"/>
        <end position="54"/>
    </location>
</feature>
<evidence type="ECO:0000256" key="1">
    <source>
        <dbReference type="SAM" id="Phobius"/>
    </source>
</evidence>
<feature type="transmembrane region" description="Helical" evidence="1">
    <location>
        <begin position="6"/>
        <end position="22"/>
    </location>
</feature>
<evidence type="ECO:0000313" key="3">
    <source>
        <dbReference type="Proteomes" id="UP001595814"/>
    </source>
</evidence>
<keyword evidence="1" id="KW-1133">Transmembrane helix</keyword>
<organism evidence="2 3">
    <name type="scientific">Euzebyella saccharophila</name>
    <dbReference type="NCBI Taxonomy" id="679664"/>
    <lineage>
        <taxon>Bacteria</taxon>
        <taxon>Pseudomonadati</taxon>
        <taxon>Bacteroidota</taxon>
        <taxon>Flavobacteriia</taxon>
        <taxon>Flavobacteriales</taxon>
        <taxon>Flavobacteriaceae</taxon>
        <taxon>Euzebyella</taxon>
    </lineage>
</organism>